<dbReference type="OrthoDB" id="4453618at2"/>
<evidence type="ECO:0000313" key="4">
    <source>
        <dbReference type="Proteomes" id="UP000316196"/>
    </source>
</evidence>
<dbReference type="EMBL" id="VFOR01000002">
    <property type="protein sequence ID" value="TQL58102.1"/>
    <property type="molecule type" value="Genomic_DNA"/>
</dbReference>
<feature type="transmembrane region" description="Helical" evidence="1">
    <location>
        <begin position="227"/>
        <end position="245"/>
    </location>
</feature>
<dbReference type="InterPro" id="IPR003675">
    <property type="entry name" value="Rce1/LyrA-like_dom"/>
</dbReference>
<feature type="transmembrane region" description="Helical" evidence="1">
    <location>
        <begin position="205"/>
        <end position="221"/>
    </location>
</feature>
<evidence type="ECO:0000256" key="1">
    <source>
        <dbReference type="SAM" id="Phobius"/>
    </source>
</evidence>
<keyword evidence="4" id="KW-1185">Reference proteome</keyword>
<proteinExistence type="predicted"/>
<keyword evidence="1" id="KW-0812">Transmembrane</keyword>
<feature type="transmembrane region" description="Helical" evidence="1">
    <location>
        <begin position="172"/>
        <end position="198"/>
    </location>
</feature>
<organism evidence="3 4">
    <name type="scientific">Propioniferax innocua</name>
    <dbReference type="NCBI Taxonomy" id="1753"/>
    <lineage>
        <taxon>Bacteria</taxon>
        <taxon>Bacillati</taxon>
        <taxon>Actinomycetota</taxon>
        <taxon>Actinomycetes</taxon>
        <taxon>Propionibacteriales</taxon>
        <taxon>Propionibacteriaceae</taxon>
        <taxon>Propioniferax</taxon>
    </lineage>
</organism>
<accession>A0A542ZCM0</accession>
<feature type="domain" description="CAAX prenyl protease 2/Lysostaphin resistance protein A-like" evidence="2">
    <location>
        <begin position="171"/>
        <end position="262"/>
    </location>
</feature>
<protein>
    <submittedName>
        <fullName evidence="3">CAAX prenyl protease-like protein</fullName>
    </submittedName>
</protein>
<gene>
    <name evidence="3" type="ORF">FB460_1955</name>
</gene>
<dbReference type="RefSeq" id="WP_142093927.1">
    <property type="nucleotide sequence ID" value="NZ_BAAAMD010000004.1"/>
</dbReference>
<keyword evidence="3" id="KW-0378">Hydrolase</keyword>
<sequence>MVGGDGDRPVAPGSTRGLGLEVLLVLGVSLGADALRSILRIIDRMTRAEPLASQSTQMNSSVAADRPWLDLAFQLTWIVTSLVPVALVMYLLWVRPALPETVGNAGDGPVSANSRGLGNGLGFDLARPASDLLRGFLLAFAIGVPGLGFYLMARELGVNTTVEPGNLAENWWTIPVYMLAAAMNGIVEEVIMLGYLFLRLRQIGWTWWAIVVASALIRGSYHLYQGFGGFAGNVVMGIVFGLLFLRWRRSGPFVAAHTFIDIAAFIGYAMLAGRVDWL</sequence>
<feature type="transmembrane region" description="Helical" evidence="1">
    <location>
        <begin position="132"/>
        <end position="152"/>
    </location>
</feature>
<keyword evidence="1" id="KW-1133">Transmembrane helix</keyword>
<dbReference type="GO" id="GO:0080120">
    <property type="term" value="P:CAAX-box protein maturation"/>
    <property type="evidence" value="ECO:0007669"/>
    <property type="project" value="UniProtKB-ARBA"/>
</dbReference>
<dbReference type="AlphaFoldDB" id="A0A542ZCM0"/>
<evidence type="ECO:0000313" key="3">
    <source>
        <dbReference type="EMBL" id="TQL58102.1"/>
    </source>
</evidence>
<comment type="caution">
    <text evidence="3">The sequence shown here is derived from an EMBL/GenBank/DDBJ whole genome shotgun (WGS) entry which is preliminary data.</text>
</comment>
<name>A0A542ZCM0_9ACTN</name>
<keyword evidence="3" id="KW-0645">Protease</keyword>
<evidence type="ECO:0000259" key="2">
    <source>
        <dbReference type="Pfam" id="PF02517"/>
    </source>
</evidence>
<reference evidence="3 4" key="1">
    <citation type="submission" date="2019-06" db="EMBL/GenBank/DDBJ databases">
        <title>Sequencing the genomes of 1000 actinobacteria strains.</title>
        <authorList>
            <person name="Klenk H.-P."/>
        </authorList>
    </citation>
    <scope>NUCLEOTIDE SEQUENCE [LARGE SCALE GENOMIC DNA]</scope>
    <source>
        <strain evidence="3 4">DSM 8251</strain>
    </source>
</reference>
<dbReference type="GO" id="GO:0004175">
    <property type="term" value="F:endopeptidase activity"/>
    <property type="evidence" value="ECO:0007669"/>
    <property type="project" value="UniProtKB-ARBA"/>
</dbReference>
<feature type="transmembrane region" description="Helical" evidence="1">
    <location>
        <begin position="71"/>
        <end position="93"/>
    </location>
</feature>
<dbReference type="GO" id="GO:0006508">
    <property type="term" value="P:proteolysis"/>
    <property type="evidence" value="ECO:0007669"/>
    <property type="project" value="UniProtKB-KW"/>
</dbReference>
<dbReference type="Pfam" id="PF02517">
    <property type="entry name" value="Rce1-like"/>
    <property type="match status" value="1"/>
</dbReference>
<dbReference type="Proteomes" id="UP000316196">
    <property type="component" value="Unassembled WGS sequence"/>
</dbReference>
<keyword evidence="1" id="KW-0472">Membrane</keyword>
<feature type="transmembrane region" description="Helical" evidence="1">
    <location>
        <begin position="252"/>
        <end position="271"/>
    </location>
</feature>